<keyword evidence="8 12" id="KW-0413">Isomerase</keyword>
<dbReference type="Pfam" id="PF13616">
    <property type="entry name" value="Rotamase_3"/>
    <property type="match status" value="1"/>
</dbReference>
<dbReference type="InterPro" id="IPR000297">
    <property type="entry name" value="PPIase_PpiC"/>
</dbReference>
<evidence type="ECO:0000256" key="1">
    <source>
        <dbReference type="ARBA" id="ARBA00004382"/>
    </source>
</evidence>
<evidence type="ECO:0000256" key="3">
    <source>
        <dbReference type="ARBA" id="ARBA00022519"/>
    </source>
</evidence>
<dbReference type="InterPro" id="IPR046357">
    <property type="entry name" value="PPIase_dom_sf"/>
</dbReference>
<dbReference type="Gene3D" id="1.10.4030.10">
    <property type="entry name" value="Porin chaperone SurA, peptide-binding domain"/>
    <property type="match status" value="1"/>
</dbReference>
<dbReference type="Gene3D" id="3.10.50.40">
    <property type="match status" value="1"/>
</dbReference>
<dbReference type="PANTHER" id="PTHR47529:SF1">
    <property type="entry name" value="PERIPLASMIC CHAPERONE PPID"/>
    <property type="match status" value="1"/>
</dbReference>
<evidence type="ECO:0000256" key="7">
    <source>
        <dbReference type="ARBA" id="ARBA00023186"/>
    </source>
</evidence>
<dbReference type="PANTHER" id="PTHR47529">
    <property type="entry name" value="PEPTIDYL-PROLYL CIS-TRANS ISOMERASE D"/>
    <property type="match status" value="1"/>
</dbReference>
<evidence type="ECO:0000256" key="2">
    <source>
        <dbReference type="ARBA" id="ARBA00022475"/>
    </source>
</evidence>
<evidence type="ECO:0000259" key="14">
    <source>
        <dbReference type="PROSITE" id="PS50198"/>
    </source>
</evidence>
<dbReference type="InterPro" id="IPR027304">
    <property type="entry name" value="Trigger_fact/SurA_dom_sf"/>
</dbReference>
<evidence type="ECO:0000256" key="5">
    <source>
        <dbReference type="ARBA" id="ARBA00022989"/>
    </source>
</evidence>
<evidence type="ECO:0000313" key="16">
    <source>
        <dbReference type="Proteomes" id="UP000270261"/>
    </source>
</evidence>
<evidence type="ECO:0000313" key="15">
    <source>
        <dbReference type="EMBL" id="RRN45443.1"/>
    </source>
</evidence>
<organism evidence="15 16">
    <name type="scientific">Lautropia dentalis</name>
    <dbReference type="NCBI Taxonomy" id="2490857"/>
    <lineage>
        <taxon>Bacteria</taxon>
        <taxon>Pseudomonadati</taxon>
        <taxon>Pseudomonadota</taxon>
        <taxon>Betaproteobacteria</taxon>
        <taxon>Burkholderiales</taxon>
        <taxon>Burkholderiaceae</taxon>
        <taxon>Lautropia</taxon>
    </lineage>
</organism>
<dbReference type="InterPro" id="IPR023058">
    <property type="entry name" value="PPIase_PpiC_CS"/>
</dbReference>
<evidence type="ECO:0000256" key="11">
    <source>
        <dbReference type="ARBA" id="ARBA00042775"/>
    </source>
</evidence>
<evidence type="ECO:0000256" key="6">
    <source>
        <dbReference type="ARBA" id="ARBA00023136"/>
    </source>
</evidence>
<keyword evidence="4" id="KW-0812">Transmembrane</keyword>
<evidence type="ECO:0000256" key="10">
    <source>
        <dbReference type="ARBA" id="ARBA00040743"/>
    </source>
</evidence>
<keyword evidence="7" id="KW-0143">Chaperone</keyword>
<sequence length="645" mass="71435">MFDFIRTHQRLAQALLLVLILPAFVFFGISGYDQMFGHGDAVASVEGEPVPRAYFDNTYRQQVQQMQQMLGDNFDAAVYDSPAMRAEVLENIITQQAMLVDARKNRITVARPEIQRAILQRHQDLRTDKGQFDIEAYQRLLAANQMTAAQYEASISQQLALGAVERAVRESAMVPQAVVDSLVATLENRRVVRTLLLPTKDYEKGLNPTDEQLKAWYDAHAAEFDQPESVDISYVALKRADILPKDAEPSEKDLEAFYQKHRNQFNDADERQASHILLKVPEGADDAARKKVKERAEALLAEAKANPDGFAELAKKNSEDPGSASQGGDLGFFERDTMVKPFADAAFALDKPGFTDVVESEYGYHVIKVTGVKGGGEKPLADVKPELLKMWREEEAARRYNAEAENLSNMVYEQADSLKPVAERFKLNIEKAEGLPRKPAAGAREGSVEANARLLDQLYAPEALEEHRNTTAIEIAPGVLVSARVDAHHPQHRQTFDEVKDTVKQRWMADEAARLAREAGEKQLAALKEAGKDAKAPAGLSEENTVSRAQPGRLQRDALQAAFGVPADQLPAWVGADLGHAGYQLIRVEKALPPDDAAKQRMDAYKGQLRQTLANAETQAWIAALKGSLKIERHLDSDDASGDHQ</sequence>
<accession>A0A426FRV9</accession>
<dbReference type="GO" id="GO:0003755">
    <property type="term" value="F:peptidyl-prolyl cis-trans isomerase activity"/>
    <property type="evidence" value="ECO:0007669"/>
    <property type="project" value="UniProtKB-KW"/>
</dbReference>
<keyword evidence="6" id="KW-0472">Membrane</keyword>
<feature type="domain" description="PpiC" evidence="14">
    <location>
        <begin position="268"/>
        <end position="371"/>
    </location>
</feature>
<dbReference type="PROSITE" id="PS01096">
    <property type="entry name" value="PPIC_PPIASE_1"/>
    <property type="match status" value="1"/>
</dbReference>
<proteinExistence type="inferred from homology"/>
<comment type="caution">
    <text evidence="15">The sequence shown here is derived from an EMBL/GenBank/DDBJ whole genome shotgun (WGS) entry which is preliminary data.</text>
</comment>
<dbReference type="Pfam" id="PF13624">
    <property type="entry name" value="SurA_N_3"/>
    <property type="match status" value="1"/>
</dbReference>
<keyword evidence="5" id="KW-1133">Transmembrane helix</keyword>
<keyword evidence="12" id="KW-0697">Rotamase</keyword>
<protein>
    <recommendedName>
        <fullName evidence="10">Periplasmic chaperone PpiD</fullName>
    </recommendedName>
    <alternativeName>
        <fullName evidence="11">Periplasmic folding chaperone</fullName>
    </alternativeName>
</protein>
<dbReference type="EMBL" id="RRUE01000001">
    <property type="protein sequence ID" value="RRN45443.1"/>
    <property type="molecule type" value="Genomic_DNA"/>
</dbReference>
<dbReference type="PROSITE" id="PS50198">
    <property type="entry name" value="PPIC_PPIASE_2"/>
    <property type="match status" value="1"/>
</dbReference>
<dbReference type="Proteomes" id="UP000270261">
    <property type="component" value="Unassembled WGS sequence"/>
</dbReference>
<comment type="similarity">
    <text evidence="9">Belongs to the PpiD chaperone family.</text>
</comment>
<evidence type="ECO:0000256" key="13">
    <source>
        <dbReference type="SAM" id="MobiDB-lite"/>
    </source>
</evidence>
<reference evidence="15 16" key="1">
    <citation type="submission" date="2018-11" db="EMBL/GenBank/DDBJ databases">
        <title>Genome sequencing of Lautropia sp. KCOM 2505 (= ChDC F240).</title>
        <authorList>
            <person name="Kook J.-K."/>
            <person name="Park S.-N."/>
            <person name="Lim Y.K."/>
        </authorList>
    </citation>
    <scope>NUCLEOTIDE SEQUENCE [LARGE SCALE GENOMIC DNA]</scope>
    <source>
        <strain evidence="15 16">KCOM 2505</strain>
    </source>
</reference>
<keyword evidence="3" id="KW-0997">Cell inner membrane</keyword>
<evidence type="ECO:0000256" key="9">
    <source>
        <dbReference type="ARBA" id="ARBA00038408"/>
    </source>
</evidence>
<dbReference type="GO" id="GO:0005886">
    <property type="term" value="C:plasma membrane"/>
    <property type="evidence" value="ECO:0007669"/>
    <property type="project" value="UniProtKB-SubCell"/>
</dbReference>
<evidence type="ECO:0000256" key="4">
    <source>
        <dbReference type="ARBA" id="ARBA00022692"/>
    </source>
</evidence>
<feature type="region of interest" description="Disordered" evidence="13">
    <location>
        <begin position="530"/>
        <end position="552"/>
    </location>
</feature>
<dbReference type="InterPro" id="IPR052029">
    <property type="entry name" value="PpiD_chaperone"/>
</dbReference>
<evidence type="ECO:0000256" key="8">
    <source>
        <dbReference type="ARBA" id="ARBA00023235"/>
    </source>
</evidence>
<keyword evidence="2" id="KW-1003">Cell membrane</keyword>
<evidence type="ECO:0000256" key="12">
    <source>
        <dbReference type="PROSITE-ProRule" id="PRU00278"/>
    </source>
</evidence>
<keyword evidence="16" id="KW-1185">Reference proteome</keyword>
<dbReference type="RefSeq" id="WP_125094872.1">
    <property type="nucleotide sequence ID" value="NZ_RRUE01000001.1"/>
</dbReference>
<dbReference type="SUPFAM" id="SSF109998">
    <property type="entry name" value="Triger factor/SurA peptide-binding domain-like"/>
    <property type="match status" value="1"/>
</dbReference>
<gene>
    <name evidence="15" type="ORF">EHV23_04390</name>
</gene>
<dbReference type="SUPFAM" id="SSF54534">
    <property type="entry name" value="FKBP-like"/>
    <property type="match status" value="1"/>
</dbReference>
<name>A0A426FRV9_9BURK</name>
<comment type="subcellular location">
    <subcellularLocation>
        <location evidence="1">Cell inner membrane</location>
        <topology evidence="1">Single-pass type II membrane protein</topology>
        <orientation evidence="1">Periplasmic side</orientation>
    </subcellularLocation>
</comment>
<dbReference type="AlphaFoldDB" id="A0A426FRV9"/>